<gene>
    <name evidence="1" type="ORF">WT56_30360</name>
</gene>
<dbReference type="EMBL" id="LPJR01000087">
    <property type="protein sequence ID" value="KWF18680.1"/>
    <property type="molecule type" value="Genomic_DNA"/>
</dbReference>
<evidence type="ECO:0000313" key="2">
    <source>
        <dbReference type="Proteomes" id="UP000062912"/>
    </source>
</evidence>
<dbReference type="CDD" id="cd14744">
    <property type="entry name" value="PAAR_CT_2"/>
    <property type="match status" value="1"/>
</dbReference>
<dbReference type="Pfam" id="PF05488">
    <property type="entry name" value="PAAR_motif"/>
    <property type="match status" value="1"/>
</dbReference>
<dbReference type="RefSeq" id="WP_060246392.1">
    <property type="nucleotide sequence ID" value="NZ_LPJR01000087.1"/>
</dbReference>
<sequence>MSRRFIRHGDKTDRNGVVVDGIAGTLFQAQPFAYPGAAVQCPACGTMGIIASDGSPREMTMMGKQVALENDLCQCKCEPLPKLVASQTLGSIKT</sequence>
<dbReference type="OrthoDB" id="8594232at2"/>
<evidence type="ECO:0000313" key="1">
    <source>
        <dbReference type="EMBL" id="KWF18680.1"/>
    </source>
</evidence>
<comment type="caution">
    <text evidence="1">The sequence shown here is derived from an EMBL/GenBank/DDBJ whole genome shotgun (WGS) entry which is preliminary data.</text>
</comment>
<dbReference type="Proteomes" id="UP000062912">
    <property type="component" value="Unassembled WGS sequence"/>
</dbReference>
<protein>
    <recommendedName>
        <fullName evidence="3">PAAR repeat-containing protein</fullName>
    </recommendedName>
</protein>
<organism evidence="1 2">
    <name type="scientific">Burkholderia pseudomultivorans</name>
    <dbReference type="NCBI Taxonomy" id="1207504"/>
    <lineage>
        <taxon>Bacteria</taxon>
        <taxon>Pseudomonadati</taxon>
        <taxon>Pseudomonadota</taxon>
        <taxon>Betaproteobacteria</taxon>
        <taxon>Burkholderiales</taxon>
        <taxon>Burkholderiaceae</taxon>
        <taxon>Burkholderia</taxon>
        <taxon>Burkholderia cepacia complex</taxon>
    </lineage>
</organism>
<proteinExistence type="predicted"/>
<accession>A0A132E7L0</accession>
<reference evidence="1 2" key="1">
    <citation type="submission" date="2015-11" db="EMBL/GenBank/DDBJ databases">
        <title>Expanding the genomic diversity of Burkholderia species for the development of highly accurate diagnostics.</title>
        <authorList>
            <person name="Sahl J."/>
            <person name="Keim P."/>
            <person name="Wagner D."/>
        </authorList>
    </citation>
    <scope>NUCLEOTIDE SEQUENCE [LARGE SCALE GENOMIC DNA]</scope>
    <source>
        <strain evidence="1 2">MSMB368WGS</strain>
    </source>
</reference>
<dbReference type="InterPro" id="IPR008727">
    <property type="entry name" value="PAAR_motif"/>
</dbReference>
<name>A0A132E7L0_9BURK</name>
<evidence type="ECO:0008006" key="3">
    <source>
        <dbReference type="Google" id="ProtNLM"/>
    </source>
</evidence>
<dbReference type="AlphaFoldDB" id="A0A132E7L0"/>